<accession>A0A4U1JIL8</accession>
<dbReference type="Gene3D" id="3.30.70.1210">
    <property type="entry name" value="Crispr-associated protein, domain 2"/>
    <property type="match status" value="1"/>
</dbReference>
<reference evidence="1 2" key="1">
    <citation type="submission" date="2019-04" db="EMBL/GenBank/DDBJ databases">
        <title>Draft Whole-Genome sequence of the purple photosynthetic bacterium Rhodobacter capsulatus SP108 with an indigenous class A beta-lactamase.</title>
        <authorList>
            <person name="Robertson S."/>
            <person name="Meyer T.E."/>
            <person name="Kyndt J.A."/>
        </authorList>
    </citation>
    <scope>NUCLEOTIDE SEQUENCE [LARGE SCALE GENOMIC DNA]</scope>
    <source>
        <strain evidence="1 2">SP108</strain>
    </source>
</reference>
<dbReference type="SMART" id="SM01101">
    <property type="entry name" value="CRISPR_assoc"/>
    <property type="match status" value="1"/>
</dbReference>
<dbReference type="NCBIfam" id="TIGR01907">
    <property type="entry name" value="casE_Cse3"/>
    <property type="match status" value="1"/>
</dbReference>
<evidence type="ECO:0000313" key="2">
    <source>
        <dbReference type="Proteomes" id="UP000310597"/>
    </source>
</evidence>
<dbReference type="EMBL" id="SWJZ01000156">
    <property type="protein sequence ID" value="TKD12519.1"/>
    <property type="molecule type" value="Genomic_DNA"/>
</dbReference>
<name>A0A4U1JIL8_RHOCA</name>
<dbReference type="AlphaFoldDB" id="A0A4U1JIL8"/>
<dbReference type="RefSeq" id="WP_136909853.1">
    <property type="nucleotide sequence ID" value="NZ_SWJZ01000156.1"/>
</dbReference>
<dbReference type="CDD" id="cd09727">
    <property type="entry name" value="Cas6_I-E"/>
    <property type="match status" value="1"/>
</dbReference>
<evidence type="ECO:0000313" key="1">
    <source>
        <dbReference type="EMBL" id="TKD12519.1"/>
    </source>
</evidence>
<dbReference type="Pfam" id="PF08798">
    <property type="entry name" value="CRISPR_assoc"/>
    <property type="match status" value="1"/>
</dbReference>
<gene>
    <name evidence="1" type="primary">cas6e</name>
    <name evidence="1" type="ORF">FBT96_20235</name>
</gene>
<dbReference type="OrthoDB" id="9795689at2"/>
<dbReference type="SUPFAM" id="SSF117987">
    <property type="entry name" value="CRISPR-associated protein"/>
    <property type="match status" value="2"/>
</dbReference>
<organism evidence="1 2">
    <name type="scientific">Rhodobacter capsulatus</name>
    <name type="common">Rhodopseudomonas capsulata</name>
    <dbReference type="NCBI Taxonomy" id="1061"/>
    <lineage>
        <taxon>Bacteria</taxon>
        <taxon>Pseudomonadati</taxon>
        <taxon>Pseudomonadota</taxon>
        <taxon>Alphaproteobacteria</taxon>
        <taxon>Rhodobacterales</taxon>
        <taxon>Rhodobacter group</taxon>
        <taxon>Rhodobacter</taxon>
    </lineage>
</organism>
<dbReference type="Proteomes" id="UP000310597">
    <property type="component" value="Unassembled WGS sequence"/>
</dbReference>
<dbReference type="Gene3D" id="3.30.70.1200">
    <property type="entry name" value="Crispr-associated protein, domain 1"/>
    <property type="match status" value="1"/>
</dbReference>
<comment type="caution">
    <text evidence="1">The sequence shown here is derived from an EMBL/GenBank/DDBJ whole genome shotgun (WGS) entry which is preliminary data.</text>
</comment>
<dbReference type="InterPro" id="IPR010179">
    <property type="entry name" value="CRISPR-assoc_prot_Cse3"/>
</dbReference>
<protein>
    <submittedName>
        <fullName evidence="1">Type I-E CRISPR-associated protein Cas6/Cse3/CasE</fullName>
    </submittedName>
</protein>
<proteinExistence type="predicted"/>
<sequence length="223" mass="24333">MSLYLSRIRLARSPAAQALAPLLLPSEAGHRRSAAHNLLWSIFSDGPERKRDFLWREAGEGVFLALSARPPLQTDLFDPHQVKEFAPTLVAGDRLVIQLRANATRMKRGGARVDVVMDALHGLPGEARAAERMEIAQREGAAWLARQGEKAGFRLIHATAEDYSAEVLPGHRGPRKGQPQFGILDLSGQIEVSDPAAFLAQLAQGFGRAKAFGCGLMLIRRGE</sequence>